<comment type="caution">
    <text evidence="1">The sequence shown here is derived from an EMBL/GenBank/DDBJ whole genome shotgun (WGS) entry which is preliminary data.</text>
</comment>
<protein>
    <submittedName>
        <fullName evidence="1">Uncharacterized protein</fullName>
    </submittedName>
</protein>
<dbReference type="EMBL" id="JADBGQ010000009">
    <property type="protein sequence ID" value="KAG5378391.1"/>
    <property type="molecule type" value="Genomic_DNA"/>
</dbReference>
<name>A0ABQ7KW15_BRACM</name>
<organism evidence="1 2">
    <name type="scientific">Brassica rapa subsp. trilocularis</name>
    <dbReference type="NCBI Taxonomy" id="1813537"/>
    <lineage>
        <taxon>Eukaryota</taxon>
        <taxon>Viridiplantae</taxon>
        <taxon>Streptophyta</taxon>
        <taxon>Embryophyta</taxon>
        <taxon>Tracheophyta</taxon>
        <taxon>Spermatophyta</taxon>
        <taxon>Magnoliopsida</taxon>
        <taxon>eudicotyledons</taxon>
        <taxon>Gunneridae</taxon>
        <taxon>Pentapetalae</taxon>
        <taxon>rosids</taxon>
        <taxon>malvids</taxon>
        <taxon>Brassicales</taxon>
        <taxon>Brassicaceae</taxon>
        <taxon>Brassiceae</taxon>
        <taxon>Brassica</taxon>
    </lineage>
</organism>
<gene>
    <name evidence="1" type="primary">A07p010590.1_BraROA</name>
    <name evidence="1" type="ORF">IGI04_026233</name>
</gene>
<keyword evidence="2" id="KW-1185">Reference proteome</keyword>
<evidence type="ECO:0000313" key="1">
    <source>
        <dbReference type="EMBL" id="KAG5378391.1"/>
    </source>
</evidence>
<sequence length="231" mass="26534">MAERVRAEHEVRASVVFGNLLENESRSETRSLRLRLRREEEEEHRRSITGQKDTSDGEIPFWSTSNRLFSLSPKEEATIRMIAALANLIFSTVTFLCNSISYVIFHVAACSFCLFVQTFKIPGEAIYALIKLVRDTSESCFLKLCKLGVDVISEMFTTLFDLAKGRAMKISDLILLTIGNVSEKGMPWLNQFLEEWPKVFDGFVEMVLTVVSGLWNNYKDSLYYVYRKLLE</sequence>
<dbReference type="Proteomes" id="UP000823674">
    <property type="component" value="Chromosome A07"/>
</dbReference>
<accession>A0ABQ7KW15</accession>
<proteinExistence type="predicted"/>
<evidence type="ECO:0000313" key="2">
    <source>
        <dbReference type="Proteomes" id="UP000823674"/>
    </source>
</evidence>
<reference evidence="1 2" key="1">
    <citation type="submission" date="2021-03" db="EMBL/GenBank/DDBJ databases">
        <authorList>
            <person name="King G.J."/>
            <person name="Bancroft I."/>
            <person name="Baten A."/>
            <person name="Bloomfield J."/>
            <person name="Borpatragohain P."/>
            <person name="He Z."/>
            <person name="Irish N."/>
            <person name="Irwin J."/>
            <person name="Liu K."/>
            <person name="Mauleon R.P."/>
            <person name="Moore J."/>
            <person name="Morris R."/>
            <person name="Ostergaard L."/>
            <person name="Wang B."/>
            <person name="Wells R."/>
        </authorList>
    </citation>
    <scope>NUCLEOTIDE SEQUENCE [LARGE SCALE GENOMIC DNA]</scope>
    <source>
        <strain evidence="1">R-o-18</strain>
        <tissue evidence="1">Leaf</tissue>
    </source>
</reference>